<evidence type="ECO:0000256" key="1">
    <source>
        <dbReference type="ARBA" id="ARBA00023125"/>
    </source>
</evidence>
<keyword evidence="6" id="KW-1185">Reference proteome</keyword>
<dbReference type="PROSITE" id="PS51898">
    <property type="entry name" value="TYR_RECOMBINASE"/>
    <property type="match status" value="1"/>
</dbReference>
<dbReference type="Proteomes" id="UP001566132">
    <property type="component" value="Unassembled WGS sequence"/>
</dbReference>
<keyword evidence="1" id="KW-0238">DNA-binding</keyword>
<gene>
    <name evidence="5" type="ORF">ABEB36_003975</name>
</gene>
<dbReference type="InterPro" id="IPR002104">
    <property type="entry name" value="Integrase_catalytic"/>
</dbReference>
<dbReference type="InterPro" id="IPR013762">
    <property type="entry name" value="Integrase-like_cat_sf"/>
</dbReference>
<evidence type="ECO:0000259" key="4">
    <source>
        <dbReference type="PROSITE" id="PS51898"/>
    </source>
</evidence>
<evidence type="ECO:0000313" key="6">
    <source>
        <dbReference type="Proteomes" id="UP001566132"/>
    </source>
</evidence>
<dbReference type="CDD" id="cd00397">
    <property type="entry name" value="DNA_BRE_C"/>
    <property type="match status" value="1"/>
</dbReference>
<comment type="caution">
    <text evidence="5">The sequence shown here is derived from an EMBL/GenBank/DDBJ whole genome shotgun (WGS) entry which is preliminary data.</text>
</comment>
<dbReference type="PANTHER" id="PTHR30349:SF41">
    <property type="entry name" value="INTEGRASE_RECOMBINASE PROTEIN MJ0367-RELATED"/>
    <property type="match status" value="1"/>
</dbReference>
<evidence type="ECO:0000256" key="2">
    <source>
        <dbReference type="ARBA" id="ARBA00023172"/>
    </source>
</evidence>
<accession>A0ABD1F1S9</accession>
<dbReference type="GO" id="GO:0006310">
    <property type="term" value="P:DNA recombination"/>
    <property type="evidence" value="ECO:0007669"/>
    <property type="project" value="UniProtKB-KW"/>
</dbReference>
<feature type="domain" description="Tyr recombinase" evidence="4">
    <location>
        <begin position="192"/>
        <end position="379"/>
    </location>
</feature>
<dbReference type="PANTHER" id="PTHR30349">
    <property type="entry name" value="PHAGE INTEGRASE-RELATED"/>
    <property type="match status" value="1"/>
</dbReference>
<name>A0ABD1F1S9_HYPHA</name>
<feature type="region of interest" description="Disordered" evidence="3">
    <location>
        <begin position="19"/>
        <end position="49"/>
    </location>
</feature>
<dbReference type="GO" id="GO:0003677">
    <property type="term" value="F:DNA binding"/>
    <property type="evidence" value="ECO:0007669"/>
    <property type="project" value="UniProtKB-KW"/>
</dbReference>
<dbReference type="InterPro" id="IPR050090">
    <property type="entry name" value="Tyrosine_recombinase_XerCD"/>
</dbReference>
<proteinExistence type="predicted"/>
<sequence length="461" mass="52678">MDEEVDVKCEPLWMAVPESYSASQKAKASKTDDSCSDEESLGKKEALTKSQSCDIEEVKCEPNFSEEESELSPHSVEYQSEIDDELDSTAPEITQKTDSRKKEVLLGRTKGRYESAYKKFKDWTTSHGIRVLSEDVLLRYFENLSKTYRPSTLWSLYSMLNSTIKQFENIDIEKYAELMAFLRRKNLGYKSEKCKVFETNEIKKFLQEAPDDRYLLMKVAMIFGVAGGCRGNELPYVSVNDIQEQGRLLLVDIPESKTNIPRSFIICDPFVDYVKKYASLRPVNAPTDRFFLNYQKGRCTIQVVGKNKFCGMPKKIATFLGLDEPRLYTGRSFRRTSATLLGKSGQRTTRTLHIQGEWKSSKVAEGYVINPLHLKNKTETVTMNEVDSAQDNIVDDPEAKRQKTLETVTTTSVEEKANDDVKSTSEYTITTNNSQTCTINNKNKNLIINIQNCDVYIHNYK</sequence>
<keyword evidence="2" id="KW-0233">DNA recombination</keyword>
<reference evidence="5 6" key="1">
    <citation type="submission" date="2024-05" db="EMBL/GenBank/DDBJ databases">
        <title>Genetic variation in Jamaican populations of the coffee berry borer (Hypothenemus hampei).</title>
        <authorList>
            <person name="Errbii M."/>
            <person name="Myrie A."/>
        </authorList>
    </citation>
    <scope>NUCLEOTIDE SEQUENCE [LARGE SCALE GENOMIC DNA]</scope>
    <source>
        <strain evidence="5">JA-Hopewell-2020-01-JO</strain>
        <tissue evidence="5">Whole body</tissue>
    </source>
</reference>
<dbReference type="SUPFAM" id="SSF56349">
    <property type="entry name" value="DNA breaking-rejoining enzymes"/>
    <property type="match status" value="1"/>
</dbReference>
<evidence type="ECO:0000256" key="3">
    <source>
        <dbReference type="SAM" id="MobiDB-lite"/>
    </source>
</evidence>
<dbReference type="InterPro" id="IPR011010">
    <property type="entry name" value="DNA_brk_join_enz"/>
</dbReference>
<dbReference type="EMBL" id="JBDJPC010000003">
    <property type="protein sequence ID" value="KAL1509202.1"/>
    <property type="molecule type" value="Genomic_DNA"/>
</dbReference>
<evidence type="ECO:0000313" key="5">
    <source>
        <dbReference type="EMBL" id="KAL1509202.1"/>
    </source>
</evidence>
<organism evidence="5 6">
    <name type="scientific">Hypothenemus hampei</name>
    <name type="common">Coffee berry borer</name>
    <dbReference type="NCBI Taxonomy" id="57062"/>
    <lineage>
        <taxon>Eukaryota</taxon>
        <taxon>Metazoa</taxon>
        <taxon>Ecdysozoa</taxon>
        <taxon>Arthropoda</taxon>
        <taxon>Hexapoda</taxon>
        <taxon>Insecta</taxon>
        <taxon>Pterygota</taxon>
        <taxon>Neoptera</taxon>
        <taxon>Endopterygota</taxon>
        <taxon>Coleoptera</taxon>
        <taxon>Polyphaga</taxon>
        <taxon>Cucujiformia</taxon>
        <taxon>Curculionidae</taxon>
        <taxon>Scolytinae</taxon>
        <taxon>Hypothenemus</taxon>
    </lineage>
</organism>
<dbReference type="Gene3D" id="1.10.443.10">
    <property type="entry name" value="Intergrase catalytic core"/>
    <property type="match status" value="1"/>
</dbReference>
<protein>
    <recommendedName>
        <fullName evidence="4">Tyr recombinase domain-containing protein</fullName>
    </recommendedName>
</protein>
<dbReference type="AlphaFoldDB" id="A0ABD1F1S9"/>